<sequence>MDYPPIPGTSQIPQSMIAHLPLDNTLPTALTSPNPPSVGSKSIFAFWHSGISTLPPYFLRNVLAWYRRYSPLGWNIYVFDRVEGSPLNVSRYIDTTSPSIVPAAFTNSQLDGSFVGQHTSDLVRFPLLLKYGGVYLDVGILQFGDLDWLWEQVVCNPESPYDFSGYRMGTLPEVSVPNFAMMCGPGNPLVLRAHKILLKVWEGKTTTTGMHKHPLLTHVPMMRVPRDVVMERGEGEMVIDDSFMTDYAIQIQAIGAAARWLDVEDGWDGPKYLREKSWLVDMLEHAFLPDQMTGWNGKRQFELLSLKMPQPLESGESEEQKWAREMVERTVGGCWCLKLAHGISGKFFGDTLGMFWRRYDGSDCVEGTYAGWMRWAEVSCKQDNPTKPMEMPVFEPTMVGRLADHL</sequence>
<dbReference type="SUPFAM" id="SSF53448">
    <property type="entry name" value="Nucleotide-diphospho-sugar transferases"/>
    <property type="match status" value="1"/>
</dbReference>
<dbReference type="EMBL" id="CM032184">
    <property type="protein sequence ID" value="KAG7093283.1"/>
    <property type="molecule type" value="Genomic_DNA"/>
</dbReference>
<dbReference type="GO" id="GO:0016757">
    <property type="term" value="F:glycosyltransferase activity"/>
    <property type="evidence" value="ECO:0007669"/>
    <property type="project" value="InterPro"/>
</dbReference>
<reference evidence="1" key="1">
    <citation type="journal article" date="2021" name="Genome Biol. Evol.">
        <title>The assembled and annotated genome of the fairy-ring fungus Marasmius oreades.</title>
        <authorList>
            <person name="Hiltunen M."/>
            <person name="Ament-Velasquez S.L."/>
            <person name="Johannesson H."/>
        </authorList>
    </citation>
    <scope>NUCLEOTIDE SEQUENCE</scope>
    <source>
        <strain evidence="1">03SP1</strain>
    </source>
</reference>
<accession>A0A9P7S2C1</accession>
<dbReference type="GeneID" id="66076041"/>
<dbReference type="RefSeq" id="XP_043009753.1">
    <property type="nucleotide sequence ID" value="XM_043151673.1"/>
</dbReference>
<dbReference type="Gene3D" id="3.90.550.20">
    <property type="match status" value="1"/>
</dbReference>
<dbReference type="InterPro" id="IPR008441">
    <property type="entry name" value="AfumC-like_glycosyl_Trfase"/>
</dbReference>
<dbReference type="InterPro" id="IPR029044">
    <property type="entry name" value="Nucleotide-diphossugar_trans"/>
</dbReference>
<comment type="caution">
    <text evidence="1">The sequence shown here is derived from an EMBL/GenBank/DDBJ whole genome shotgun (WGS) entry which is preliminary data.</text>
</comment>
<evidence type="ECO:0008006" key="3">
    <source>
        <dbReference type="Google" id="ProtNLM"/>
    </source>
</evidence>
<dbReference type="AlphaFoldDB" id="A0A9P7S2C1"/>
<keyword evidence="2" id="KW-1185">Reference proteome</keyword>
<dbReference type="Proteomes" id="UP001049176">
    <property type="component" value="Chromosome 4"/>
</dbReference>
<proteinExistence type="predicted"/>
<dbReference type="KEGG" id="more:E1B28_006965"/>
<dbReference type="OrthoDB" id="409543at2759"/>
<evidence type="ECO:0000313" key="1">
    <source>
        <dbReference type="EMBL" id="KAG7093283.1"/>
    </source>
</evidence>
<organism evidence="1 2">
    <name type="scientific">Marasmius oreades</name>
    <name type="common">fairy-ring Marasmius</name>
    <dbReference type="NCBI Taxonomy" id="181124"/>
    <lineage>
        <taxon>Eukaryota</taxon>
        <taxon>Fungi</taxon>
        <taxon>Dikarya</taxon>
        <taxon>Basidiomycota</taxon>
        <taxon>Agaricomycotina</taxon>
        <taxon>Agaricomycetes</taxon>
        <taxon>Agaricomycetidae</taxon>
        <taxon>Agaricales</taxon>
        <taxon>Marasmiineae</taxon>
        <taxon>Marasmiaceae</taxon>
        <taxon>Marasmius</taxon>
    </lineage>
</organism>
<name>A0A9P7S2C1_9AGAR</name>
<gene>
    <name evidence="1" type="ORF">E1B28_006965</name>
</gene>
<protein>
    <recommendedName>
        <fullName evidence="3">Capsule polysaccharide biosynthesis protein</fullName>
    </recommendedName>
</protein>
<dbReference type="Pfam" id="PF05704">
    <property type="entry name" value="Caps_synth"/>
    <property type="match status" value="1"/>
</dbReference>
<evidence type="ECO:0000313" key="2">
    <source>
        <dbReference type="Proteomes" id="UP001049176"/>
    </source>
</evidence>